<dbReference type="AlphaFoldDB" id="A0A1B0AD77"/>
<name>A0A1B0AD77_GLOPL</name>
<evidence type="ECO:0000313" key="2">
    <source>
        <dbReference type="Proteomes" id="UP000092445"/>
    </source>
</evidence>
<keyword evidence="2" id="KW-1185">Reference proteome</keyword>
<sequence>MSSSSSNFNFMFENFTGEGDVSSSMVAILGTLKGVLFPHVEDEFLVKPHSTPIYSKAAVAVLSTGDLINISETNVMSTGGAISQLCDTTHYAYAEFLVYVTLHCMLDMRNMLRAHSILDLQ</sequence>
<organism evidence="1 2">
    <name type="scientific">Glossina pallidipes</name>
    <name type="common">Tsetse fly</name>
    <dbReference type="NCBI Taxonomy" id="7398"/>
    <lineage>
        <taxon>Eukaryota</taxon>
        <taxon>Metazoa</taxon>
        <taxon>Ecdysozoa</taxon>
        <taxon>Arthropoda</taxon>
        <taxon>Hexapoda</taxon>
        <taxon>Insecta</taxon>
        <taxon>Pterygota</taxon>
        <taxon>Neoptera</taxon>
        <taxon>Endopterygota</taxon>
        <taxon>Diptera</taxon>
        <taxon>Brachycera</taxon>
        <taxon>Muscomorpha</taxon>
        <taxon>Hippoboscoidea</taxon>
        <taxon>Glossinidae</taxon>
        <taxon>Glossina</taxon>
    </lineage>
</organism>
<proteinExistence type="predicted"/>
<accession>A0A1B0AD77</accession>
<dbReference type="VEuPathDB" id="VectorBase:GPAI041846"/>
<protein>
    <submittedName>
        <fullName evidence="1">Uncharacterized protein</fullName>
    </submittedName>
</protein>
<reference evidence="1" key="2">
    <citation type="submission" date="2020-05" db="UniProtKB">
        <authorList>
            <consortium name="EnsemblMetazoa"/>
        </authorList>
    </citation>
    <scope>IDENTIFICATION</scope>
    <source>
        <strain evidence="1">IAEA</strain>
    </source>
</reference>
<evidence type="ECO:0000313" key="1">
    <source>
        <dbReference type="EnsemblMetazoa" id="GPAI041846-PA"/>
    </source>
</evidence>
<dbReference type="EnsemblMetazoa" id="GPAI041846-RA">
    <property type="protein sequence ID" value="GPAI041846-PA"/>
    <property type="gene ID" value="GPAI041846"/>
</dbReference>
<dbReference type="Proteomes" id="UP000092445">
    <property type="component" value="Unassembled WGS sequence"/>
</dbReference>
<reference evidence="2" key="1">
    <citation type="submission" date="2014-03" db="EMBL/GenBank/DDBJ databases">
        <authorList>
            <person name="Aksoy S."/>
            <person name="Warren W."/>
            <person name="Wilson R.K."/>
        </authorList>
    </citation>
    <scope>NUCLEOTIDE SEQUENCE [LARGE SCALE GENOMIC DNA]</scope>
    <source>
        <strain evidence="2">IAEA</strain>
    </source>
</reference>